<dbReference type="GO" id="GO:0002143">
    <property type="term" value="P:tRNA wobble position uridine thiolation"/>
    <property type="evidence" value="ECO:0007669"/>
    <property type="project" value="TreeGrafter"/>
</dbReference>
<gene>
    <name evidence="5" type="ORF">MSNKSG1_06303</name>
</gene>
<evidence type="ECO:0000256" key="2">
    <source>
        <dbReference type="ARBA" id="ARBA00007067"/>
    </source>
</evidence>
<dbReference type="Proteomes" id="UP000011960">
    <property type="component" value="Unassembled WGS sequence"/>
</dbReference>
<evidence type="ECO:0000256" key="4">
    <source>
        <dbReference type="ARBA" id="ARBA00022679"/>
    </source>
</evidence>
<dbReference type="AlphaFoldDB" id="M7CTH7"/>
<dbReference type="PANTHER" id="PTHR34874:SF3">
    <property type="entry name" value="SULFURTRANSFERASE TUSD"/>
    <property type="match status" value="1"/>
</dbReference>
<dbReference type="PANTHER" id="PTHR34874">
    <property type="entry name" value="PROTEIN YCHN"/>
    <property type="match status" value="1"/>
</dbReference>
<dbReference type="RefSeq" id="WP_008938408.1">
    <property type="nucleotide sequence ID" value="NZ_APAT01000015.1"/>
</dbReference>
<proteinExistence type="inferred from homology"/>
<evidence type="ECO:0000313" key="5">
    <source>
        <dbReference type="EMBL" id="EMP55460.1"/>
    </source>
</evidence>
<protein>
    <submittedName>
        <fullName evidence="5">DsrE family protein</fullName>
    </submittedName>
</protein>
<keyword evidence="6" id="KW-1185">Reference proteome</keyword>
<sequence>MTMQHSEPFSFTIVITGAPYSSQAPQTAIGFARAALASGHRIDRIFLYGDGVHLASALSSPPSDEPHWPREWSQLLEAHDIPGIACIASALRRGLVDEAEKKRYELSAHNVRAPFVIAGLGEWVEAGLRSSRVIYFHGGSGA</sequence>
<dbReference type="InterPro" id="IPR027396">
    <property type="entry name" value="DsrEFH-like"/>
</dbReference>
<dbReference type="EMBL" id="APAT01000015">
    <property type="protein sequence ID" value="EMP55460.1"/>
    <property type="molecule type" value="Genomic_DNA"/>
</dbReference>
<dbReference type="NCBIfam" id="TIGR03012">
    <property type="entry name" value="sulf_tusD_dsrE"/>
    <property type="match status" value="1"/>
</dbReference>
<dbReference type="NCBIfam" id="NF001237">
    <property type="entry name" value="PRK00207.1"/>
    <property type="match status" value="1"/>
</dbReference>
<keyword evidence="3" id="KW-0963">Cytoplasm</keyword>
<dbReference type="InterPro" id="IPR017463">
    <property type="entry name" value="Sulphur_relay_TusD/DsrE"/>
</dbReference>
<dbReference type="GO" id="GO:0016783">
    <property type="term" value="F:sulfurtransferase activity"/>
    <property type="evidence" value="ECO:0007669"/>
    <property type="project" value="InterPro"/>
</dbReference>
<dbReference type="SUPFAM" id="SSF75169">
    <property type="entry name" value="DsrEFH-like"/>
    <property type="match status" value="1"/>
</dbReference>
<comment type="subcellular location">
    <subcellularLocation>
        <location evidence="1">Cytoplasm</location>
    </subcellularLocation>
</comment>
<dbReference type="eggNOG" id="COG1553">
    <property type="taxonomic scope" value="Bacteria"/>
</dbReference>
<dbReference type="STRING" id="1288826.MSNKSG1_06303"/>
<dbReference type="Gene3D" id="3.40.1260.10">
    <property type="entry name" value="DsrEFH-like"/>
    <property type="match status" value="1"/>
</dbReference>
<comment type="caution">
    <text evidence="5">The sequence shown here is derived from an EMBL/GenBank/DDBJ whole genome shotgun (WGS) entry which is preliminary data.</text>
</comment>
<dbReference type="GO" id="GO:0097163">
    <property type="term" value="F:sulfur carrier activity"/>
    <property type="evidence" value="ECO:0007669"/>
    <property type="project" value="TreeGrafter"/>
</dbReference>
<dbReference type="InterPro" id="IPR003787">
    <property type="entry name" value="Sulphur_relay_DsrE/F-like"/>
</dbReference>
<reference evidence="5 6" key="1">
    <citation type="journal article" date="2013" name="Genome Announc.">
        <title>Genome Sequence of Hydrothermal Arsenic-Respiring Bacterium Marinobacter santoriniensis NKSG1T.</title>
        <authorList>
            <person name="Handley K.M."/>
            <person name="Upton M."/>
            <person name="Beatson S.A."/>
            <person name="Hery M."/>
            <person name="Lloyd J.R."/>
        </authorList>
    </citation>
    <scope>NUCLEOTIDE SEQUENCE [LARGE SCALE GENOMIC DNA]</scope>
    <source>
        <strain evidence="5 6">NKSG1</strain>
    </source>
</reference>
<dbReference type="PATRIC" id="fig|1288826.3.peg.1222"/>
<dbReference type="GO" id="GO:1990228">
    <property type="term" value="C:sulfurtransferase complex"/>
    <property type="evidence" value="ECO:0007669"/>
    <property type="project" value="TreeGrafter"/>
</dbReference>
<name>M7CTH7_9GAMM</name>
<evidence type="ECO:0000256" key="1">
    <source>
        <dbReference type="ARBA" id="ARBA00004496"/>
    </source>
</evidence>
<dbReference type="Pfam" id="PF02635">
    <property type="entry name" value="DsrE"/>
    <property type="match status" value="1"/>
</dbReference>
<comment type="similarity">
    <text evidence="2">Belongs to the DsrE/TusD family.</text>
</comment>
<keyword evidence="4" id="KW-0808">Transferase</keyword>
<evidence type="ECO:0000256" key="3">
    <source>
        <dbReference type="ARBA" id="ARBA00022490"/>
    </source>
</evidence>
<accession>M7CTH7</accession>
<evidence type="ECO:0000313" key="6">
    <source>
        <dbReference type="Proteomes" id="UP000011960"/>
    </source>
</evidence>
<organism evidence="5 6">
    <name type="scientific">Marinobacter santoriniensis NKSG1</name>
    <dbReference type="NCBI Taxonomy" id="1288826"/>
    <lineage>
        <taxon>Bacteria</taxon>
        <taxon>Pseudomonadati</taxon>
        <taxon>Pseudomonadota</taxon>
        <taxon>Gammaproteobacteria</taxon>
        <taxon>Pseudomonadales</taxon>
        <taxon>Marinobacteraceae</taxon>
        <taxon>Marinobacter</taxon>
    </lineage>
</organism>